<dbReference type="InterPro" id="IPR001482">
    <property type="entry name" value="T2SS/T4SS_dom"/>
</dbReference>
<dbReference type="Gene3D" id="3.40.50.300">
    <property type="entry name" value="P-loop containing nucleotide triphosphate hydrolases"/>
    <property type="match status" value="1"/>
</dbReference>
<gene>
    <name evidence="3" type="ORF">A2690_03705</name>
</gene>
<proteinExistence type="inferred from homology"/>
<organism evidence="3 4">
    <name type="scientific">Candidatus Roizmanbacteria bacterium RIFCSPHIGHO2_01_FULL_39_12b</name>
    <dbReference type="NCBI Taxonomy" id="1802030"/>
    <lineage>
        <taxon>Bacteria</taxon>
        <taxon>Candidatus Roizmaniibacteriota</taxon>
    </lineage>
</organism>
<dbReference type="SUPFAM" id="SSF52540">
    <property type="entry name" value="P-loop containing nucleoside triphosphate hydrolases"/>
    <property type="match status" value="1"/>
</dbReference>
<dbReference type="InterPro" id="IPR050921">
    <property type="entry name" value="T4SS_GSP_E_ATPase"/>
</dbReference>
<dbReference type="PANTHER" id="PTHR30486">
    <property type="entry name" value="TWITCHING MOTILITY PROTEIN PILT"/>
    <property type="match status" value="1"/>
</dbReference>
<protein>
    <recommendedName>
        <fullName evidence="2">Bacterial type II secretion system protein E domain-containing protein</fullName>
    </recommendedName>
</protein>
<accession>A0A1F7GD95</accession>
<dbReference type="InterPro" id="IPR027417">
    <property type="entry name" value="P-loop_NTPase"/>
</dbReference>
<reference evidence="3 4" key="1">
    <citation type="journal article" date="2016" name="Nat. Commun.">
        <title>Thousands of microbial genomes shed light on interconnected biogeochemical processes in an aquifer system.</title>
        <authorList>
            <person name="Anantharaman K."/>
            <person name="Brown C.T."/>
            <person name="Hug L.A."/>
            <person name="Sharon I."/>
            <person name="Castelle C.J."/>
            <person name="Probst A.J."/>
            <person name="Thomas B.C."/>
            <person name="Singh A."/>
            <person name="Wilkins M.J."/>
            <person name="Karaoz U."/>
            <person name="Brodie E.L."/>
            <person name="Williams K.H."/>
            <person name="Hubbard S.S."/>
            <person name="Banfield J.F."/>
        </authorList>
    </citation>
    <scope>NUCLEOTIDE SEQUENCE [LARGE SCALE GENOMIC DNA]</scope>
</reference>
<dbReference type="Pfam" id="PF00437">
    <property type="entry name" value="T2SSE"/>
    <property type="match status" value="1"/>
</dbReference>
<dbReference type="EMBL" id="MFZF01000010">
    <property type="protein sequence ID" value="OGK16853.1"/>
    <property type="molecule type" value="Genomic_DNA"/>
</dbReference>
<dbReference type="InterPro" id="IPR006321">
    <property type="entry name" value="PilT/PilU"/>
</dbReference>
<evidence type="ECO:0000259" key="2">
    <source>
        <dbReference type="PROSITE" id="PS00662"/>
    </source>
</evidence>
<dbReference type="AlphaFoldDB" id="A0A1F7GD95"/>
<dbReference type="PROSITE" id="PS00662">
    <property type="entry name" value="T2SP_E"/>
    <property type="match status" value="1"/>
</dbReference>
<feature type="domain" description="Bacterial type II secretion system protein E" evidence="2">
    <location>
        <begin position="193"/>
        <end position="207"/>
    </location>
</feature>
<dbReference type="CDD" id="cd01131">
    <property type="entry name" value="PilT"/>
    <property type="match status" value="1"/>
</dbReference>
<dbReference type="Gene3D" id="3.30.450.90">
    <property type="match status" value="1"/>
</dbReference>
<name>A0A1F7GD95_9BACT</name>
<sequence length="350" mass="39143">MTIQDLFKVGIENKVSDIHLISGYFPSIRINGELKHLTSYPLVDAKTAEDLMLSILNTEQKKNLELNREIDLGINFENHRFRVNLYYSQSGLSGSFRLIPDRIMTLSELNLPEVLSGLTTLKQGFVLVTGPTGEGKSTTLASLIDRINQTTARHILTIEDPIEYIYPKAKSIISQRELGTDTHRWDISLRSALREDPDVVLVGEMRDLETITAALTIAETGHLVFSTVHTNSASQTIDRIIDVFPAHQHEQVKIQLSSTLKAIISQRLVPNIDLNGRYPACEILMNTPAVASIIREGKTHLIDNVIQTSSGNNMTLLENHLADLYKQGKISKQAALAYAIRPNEIKRLIE</sequence>
<dbReference type="GO" id="GO:0016887">
    <property type="term" value="F:ATP hydrolysis activity"/>
    <property type="evidence" value="ECO:0007669"/>
    <property type="project" value="InterPro"/>
</dbReference>
<dbReference type="NCBIfam" id="TIGR01420">
    <property type="entry name" value="pilT_fam"/>
    <property type="match status" value="1"/>
</dbReference>
<evidence type="ECO:0000313" key="4">
    <source>
        <dbReference type="Proteomes" id="UP000178372"/>
    </source>
</evidence>
<comment type="caution">
    <text evidence="3">The sequence shown here is derived from an EMBL/GenBank/DDBJ whole genome shotgun (WGS) entry which is preliminary data.</text>
</comment>
<evidence type="ECO:0000313" key="3">
    <source>
        <dbReference type="EMBL" id="OGK16853.1"/>
    </source>
</evidence>
<dbReference type="GO" id="GO:0005524">
    <property type="term" value="F:ATP binding"/>
    <property type="evidence" value="ECO:0007669"/>
    <property type="project" value="InterPro"/>
</dbReference>
<evidence type="ECO:0000256" key="1">
    <source>
        <dbReference type="ARBA" id="ARBA00006611"/>
    </source>
</evidence>
<comment type="similarity">
    <text evidence="1">Belongs to the GSP E family.</text>
</comment>
<dbReference type="Proteomes" id="UP000178372">
    <property type="component" value="Unassembled WGS sequence"/>
</dbReference>